<evidence type="ECO:0000256" key="5">
    <source>
        <dbReference type="ARBA" id="ARBA00022989"/>
    </source>
</evidence>
<evidence type="ECO:0000313" key="10">
    <source>
        <dbReference type="Proteomes" id="UP000288859"/>
    </source>
</evidence>
<comment type="subcellular location">
    <subcellularLocation>
        <location evidence="1">Membrane</location>
        <topology evidence="1">Multi-pass membrane protein</topology>
    </subcellularLocation>
</comment>
<dbReference type="InterPro" id="IPR003663">
    <property type="entry name" value="Sugar/inositol_transpt"/>
</dbReference>
<feature type="transmembrane region" description="Helical" evidence="7">
    <location>
        <begin position="174"/>
        <end position="192"/>
    </location>
</feature>
<evidence type="ECO:0000259" key="8">
    <source>
        <dbReference type="PROSITE" id="PS50850"/>
    </source>
</evidence>
<feature type="transmembrane region" description="Helical" evidence="7">
    <location>
        <begin position="398"/>
        <end position="416"/>
    </location>
</feature>
<accession>A0A438NH47</accession>
<dbReference type="PANTHER" id="PTHR48022:SF2">
    <property type="entry name" value="PLASTIDIC GLUCOSE TRANSPORTER 4"/>
    <property type="match status" value="1"/>
</dbReference>
<feature type="transmembrane region" description="Helical" evidence="7">
    <location>
        <begin position="298"/>
        <end position="322"/>
    </location>
</feature>
<feature type="transmembrane region" description="Helical" evidence="7">
    <location>
        <begin position="7"/>
        <end position="30"/>
    </location>
</feature>
<dbReference type="VEuPathDB" id="FungiDB:PV10_04726"/>
<evidence type="ECO:0000256" key="7">
    <source>
        <dbReference type="SAM" id="Phobius"/>
    </source>
</evidence>
<evidence type="ECO:0000256" key="1">
    <source>
        <dbReference type="ARBA" id="ARBA00004141"/>
    </source>
</evidence>
<feature type="transmembrane region" description="Helical" evidence="7">
    <location>
        <begin position="360"/>
        <end position="386"/>
    </location>
</feature>
<feature type="domain" description="Major facilitator superfamily (MFS) profile" evidence="8">
    <location>
        <begin position="11"/>
        <end position="451"/>
    </location>
</feature>
<keyword evidence="6 7" id="KW-0472">Membrane</keyword>
<protein>
    <recommendedName>
        <fullName evidence="8">Major facilitator superfamily (MFS) profile domain-containing protein</fullName>
    </recommendedName>
</protein>
<feature type="transmembrane region" description="Helical" evidence="7">
    <location>
        <begin position="428"/>
        <end position="447"/>
    </location>
</feature>
<gene>
    <name evidence="9" type="ORF">B0A52_01336</name>
</gene>
<comment type="caution">
    <text evidence="9">The sequence shown here is derived from an EMBL/GenBank/DDBJ whole genome shotgun (WGS) entry which is preliminary data.</text>
</comment>
<feature type="transmembrane region" description="Helical" evidence="7">
    <location>
        <begin position="110"/>
        <end position="131"/>
    </location>
</feature>
<dbReference type="GO" id="GO:0016020">
    <property type="term" value="C:membrane"/>
    <property type="evidence" value="ECO:0007669"/>
    <property type="project" value="UniProtKB-SubCell"/>
</dbReference>
<organism evidence="9 10">
    <name type="scientific">Exophiala mesophila</name>
    <name type="common">Black yeast-like fungus</name>
    <dbReference type="NCBI Taxonomy" id="212818"/>
    <lineage>
        <taxon>Eukaryota</taxon>
        <taxon>Fungi</taxon>
        <taxon>Dikarya</taxon>
        <taxon>Ascomycota</taxon>
        <taxon>Pezizomycotina</taxon>
        <taxon>Eurotiomycetes</taxon>
        <taxon>Chaetothyriomycetidae</taxon>
        <taxon>Chaetothyriales</taxon>
        <taxon>Herpotrichiellaceae</taxon>
        <taxon>Exophiala</taxon>
    </lineage>
</organism>
<feature type="transmembrane region" description="Helical" evidence="7">
    <location>
        <begin position="84"/>
        <end position="104"/>
    </location>
</feature>
<dbReference type="SUPFAM" id="SSF103473">
    <property type="entry name" value="MFS general substrate transporter"/>
    <property type="match status" value="1"/>
</dbReference>
<evidence type="ECO:0000256" key="3">
    <source>
        <dbReference type="ARBA" id="ARBA00022448"/>
    </source>
</evidence>
<feature type="transmembrane region" description="Helical" evidence="7">
    <location>
        <begin position="143"/>
        <end position="162"/>
    </location>
</feature>
<dbReference type="Pfam" id="PF00083">
    <property type="entry name" value="Sugar_tr"/>
    <property type="match status" value="1"/>
</dbReference>
<dbReference type="OrthoDB" id="4142200at2759"/>
<evidence type="ECO:0000256" key="2">
    <source>
        <dbReference type="ARBA" id="ARBA00010992"/>
    </source>
</evidence>
<evidence type="ECO:0000313" key="9">
    <source>
        <dbReference type="EMBL" id="RVX75059.1"/>
    </source>
</evidence>
<dbReference type="Gene3D" id="1.20.1250.20">
    <property type="entry name" value="MFS general substrate transporter like domains"/>
    <property type="match status" value="1"/>
</dbReference>
<name>A0A438NH47_EXOME</name>
<sequence length="503" mass="55132">MARTSLYNAWVFTVVCFAGYSYGFGFSVFVTTIGQPGFYEYFELDPTTSYTARILDATNALFNFGAAFGALVQSPIADKYGRRIALAVAGAWSLIGTALVAGSVHVGMMIAVRLFQGFGLGMILALVPLYLNEVAPPRQRGLIAGLTVLSFGTGYLVCSWVAVGTYNANATVQWRLPLGLACLSPLLLLLTLPTIPETPRYLVWTGKKEEAWAVLRRLHHNTEDPEDRQAHAEFTQIVLQVEHDREMKVGWIQIFKIPSLRKRALLCMFLLFATPSTGIIGISNYLPLIFGGLGLDGVLPLVMYGVWTTIGTSMALMSILIVDRVGRRSLMVWGYPVLAVLLMIQAVLQSQFLGTDNRGGLAACLVFLFVYILVFQLIDAPAFIWASEVWPTAYRAKGISLSFFAFFVGSLTYTTPSALAFRNIAWRMYLLYMGLCLVCGAIIYFFIKETKGLPLEELAALFGDEVVVHITADGTGIVEDGELDKVAAIVGTEHVETLGSKTL</sequence>
<comment type="similarity">
    <text evidence="2">Belongs to the major facilitator superfamily. Sugar transporter (TC 2.A.1.1) family.</text>
</comment>
<keyword evidence="4 7" id="KW-0812">Transmembrane</keyword>
<dbReference type="Proteomes" id="UP000288859">
    <property type="component" value="Unassembled WGS sequence"/>
</dbReference>
<feature type="transmembrane region" description="Helical" evidence="7">
    <location>
        <begin position="50"/>
        <end position="72"/>
    </location>
</feature>
<dbReference type="AlphaFoldDB" id="A0A438NH47"/>
<dbReference type="PROSITE" id="PS00216">
    <property type="entry name" value="SUGAR_TRANSPORT_1"/>
    <property type="match status" value="1"/>
</dbReference>
<dbReference type="PROSITE" id="PS00217">
    <property type="entry name" value="SUGAR_TRANSPORT_2"/>
    <property type="match status" value="1"/>
</dbReference>
<dbReference type="GO" id="GO:0005351">
    <property type="term" value="F:carbohydrate:proton symporter activity"/>
    <property type="evidence" value="ECO:0007669"/>
    <property type="project" value="TreeGrafter"/>
</dbReference>
<keyword evidence="3" id="KW-0813">Transport</keyword>
<dbReference type="PANTHER" id="PTHR48022">
    <property type="entry name" value="PLASTIDIC GLUCOSE TRANSPORTER 4"/>
    <property type="match status" value="1"/>
</dbReference>
<dbReference type="InterPro" id="IPR005829">
    <property type="entry name" value="Sugar_transporter_CS"/>
</dbReference>
<dbReference type="EMBL" id="NAJM01000003">
    <property type="protein sequence ID" value="RVX75059.1"/>
    <property type="molecule type" value="Genomic_DNA"/>
</dbReference>
<feature type="transmembrane region" description="Helical" evidence="7">
    <location>
        <begin position="329"/>
        <end position="348"/>
    </location>
</feature>
<evidence type="ECO:0000256" key="6">
    <source>
        <dbReference type="ARBA" id="ARBA00023136"/>
    </source>
</evidence>
<dbReference type="InterPro" id="IPR050360">
    <property type="entry name" value="MFS_Sugar_Transporters"/>
</dbReference>
<dbReference type="InterPro" id="IPR036259">
    <property type="entry name" value="MFS_trans_sf"/>
</dbReference>
<dbReference type="PRINTS" id="PR00171">
    <property type="entry name" value="SUGRTRNSPORT"/>
</dbReference>
<dbReference type="FunFam" id="1.20.1250.20:FF:000134">
    <property type="entry name" value="MFS sugar transporter protein"/>
    <property type="match status" value="1"/>
</dbReference>
<proteinExistence type="inferred from homology"/>
<reference evidence="9 10" key="1">
    <citation type="submission" date="2017-03" db="EMBL/GenBank/DDBJ databases">
        <title>Genomes of endolithic fungi from Antarctica.</title>
        <authorList>
            <person name="Coleine C."/>
            <person name="Masonjones S."/>
            <person name="Stajich J.E."/>
        </authorList>
    </citation>
    <scope>NUCLEOTIDE SEQUENCE [LARGE SCALE GENOMIC DNA]</scope>
    <source>
        <strain evidence="9 10">CCFEE 6314</strain>
    </source>
</reference>
<dbReference type="InterPro" id="IPR020846">
    <property type="entry name" value="MFS_dom"/>
</dbReference>
<keyword evidence="5 7" id="KW-1133">Transmembrane helix</keyword>
<evidence type="ECO:0000256" key="4">
    <source>
        <dbReference type="ARBA" id="ARBA00022692"/>
    </source>
</evidence>
<dbReference type="InterPro" id="IPR005828">
    <property type="entry name" value="MFS_sugar_transport-like"/>
</dbReference>
<feature type="transmembrane region" description="Helical" evidence="7">
    <location>
        <begin position="264"/>
        <end position="286"/>
    </location>
</feature>
<dbReference type="PROSITE" id="PS50850">
    <property type="entry name" value="MFS"/>
    <property type="match status" value="1"/>
</dbReference>